<feature type="domain" description="Porin" evidence="1">
    <location>
        <begin position="34"/>
        <end position="338"/>
    </location>
</feature>
<dbReference type="Gene3D" id="2.40.160.10">
    <property type="entry name" value="Porin"/>
    <property type="match status" value="1"/>
</dbReference>
<evidence type="ECO:0000259" key="1">
    <source>
        <dbReference type="Pfam" id="PF13609"/>
    </source>
</evidence>
<dbReference type="Pfam" id="PF13609">
    <property type="entry name" value="Porin_4"/>
    <property type="match status" value="1"/>
</dbReference>
<comment type="caution">
    <text evidence="2">The sequence shown here is derived from an EMBL/GenBank/DDBJ whole genome shotgun (WGS) entry which is preliminary data.</text>
</comment>
<dbReference type="GO" id="GO:0016020">
    <property type="term" value="C:membrane"/>
    <property type="evidence" value="ECO:0007669"/>
    <property type="project" value="InterPro"/>
</dbReference>
<reference evidence="2 3" key="1">
    <citation type="journal article" date="2011" name="Front. Microbiol.">
        <title>Genomic signatures of strain selection and enhancement in Bacillus atrophaeus var. globigii, a historical biowarfare simulant.</title>
        <authorList>
            <person name="Gibbons H.S."/>
            <person name="Broomall S.M."/>
            <person name="McNew L.A."/>
            <person name="Daligault H."/>
            <person name="Chapman C."/>
            <person name="Bruce D."/>
            <person name="Karavis M."/>
            <person name="Krepps M."/>
            <person name="McGregor P.A."/>
            <person name="Hong C."/>
            <person name="Park K.H."/>
            <person name="Akmal A."/>
            <person name="Feldman A."/>
            <person name="Lin J.S."/>
            <person name="Chang W.E."/>
            <person name="Higgs B.W."/>
            <person name="Demirev P."/>
            <person name="Lindquist J."/>
            <person name="Liem A."/>
            <person name="Fochler E."/>
            <person name="Read T.D."/>
            <person name="Tapia R."/>
            <person name="Johnson S."/>
            <person name="Bishop-Lilly K.A."/>
            <person name="Detter C."/>
            <person name="Han C."/>
            <person name="Sozhamannan S."/>
            <person name="Rosenzweig C.N."/>
            <person name="Skowronski E.W."/>
        </authorList>
    </citation>
    <scope>NUCLEOTIDE SEQUENCE [LARGE SCALE GENOMIC DNA]</scope>
    <source>
        <strain evidence="2 3">AK5</strain>
    </source>
</reference>
<dbReference type="InterPro" id="IPR033900">
    <property type="entry name" value="Gram_neg_porin_domain"/>
</dbReference>
<proteinExistence type="predicted"/>
<gene>
    <name evidence="2" type="ORF">CWE06_07255</name>
</gene>
<name>A0A432VU13_9GAMM</name>
<organism evidence="2 3">
    <name type="scientific">Aliidiomarina haloalkalitolerans</name>
    <dbReference type="NCBI Taxonomy" id="859059"/>
    <lineage>
        <taxon>Bacteria</taxon>
        <taxon>Pseudomonadati</taxon>
        <taxon>Pseudomonadota</taxon>
        <taxon>Gammaproteobacteria</taxon>
        <taxon>Alteromonadales</taxon>
        <taxon>Idiomarinaceae</taxon>
        <taxon>Aliidiomarina</taxon>
    </lineage>
</organism>
<evidence type="ECO:0000313" key="2">
    <source>
        <dbReference type="EMBL" id="RUO19826.1"/>
    </source>
</evidence>
<dbReference type="EMBL" id="PIPI01000004">
    <property type="protein sequence ID" value="RUO19826.1"/>
    <property type="molecule type" value="Genomic_DNA"/>
</dbReference>
<dbReference type="Proteomes" id="UP000288212">
    <property type="component" value="Unassembled WGS sequence"/>
</dbReference>
<dbReference type="GO" id="GO:0015288">
    <property type="term" value="F:porin activity"/>
    <property type="evidence" value="ECO:0007669"/>
    <property type="project" value="InterPro"/>
</dbReference>
<accession>A0A432VU13</accession>
<sequence>MSKAEELAMSQLRTAQFVAPLFAVSLLAGAIHTAVADEEEQSSTFFEVTARVQTELVGVDGSAAEARGKDNWYITDSWGNGVNNNHNWSAVFLHGEHKFDNGVRVFARHGWNYDMDGLKDGRAKYRESYVGIAGDLGMVRAGRLESPYKLNTLQWDPFVATFLQARTNMGKSGGPLGAGAYIDDAVDYTLVRNGVTYRAFYSNNDGQPAPQGVERDSTFSGSINFPIHENVELAIAHIDAGNRGAGKRQGTKVGARTRYQQFTFAVEYEFRDEGLENGEFLFLSGTYNDGQRNWSASYGQFMDDGIQNNDGEYYALGVAQRFNRNVAVHAGFRRTERDITGGENAVGIGLRLTWGYRHNL</sequence>
<dbReference type="SUPFAM" id="SSF56935">
    <property type="entry name" value="Porins"/>
    <property type="match status" value="1"/>
</dbReference>
<keyword evidence="3" id="KW-1185">Reference proteome</keyword>
<evidence type="ECO:0000313" key="3">
    <source>
        <dbReference type="Proteomes" id="UP000288212"/>
    </source>
</evidence>
<dbReference type="InterPro" id="IPR023614">
    <property type="entry name" value="Porin_dom_sf"/>
</dbReference>
<dbReference type="AlphaFoldDB" id="A0A432VU13"/>
<protein>
    <recommendedName>
        <fullName evidence="1">Porin domain-containing protein</fullName>
    </recommendedName>
</protein>